<comment type="caution">
    <text evidence="1">The sequence shown here is derived from an EMBL/GenBank/DDBJ whole genome shotgun (WGS) entry which is preliminary data.</text>
</comment>
<evidence type="ECO:0000313" key="2">
    <source>
        <dbReference type="Proteomes" id="UP001066276"/>
    </source>
</evidence>
<dbReference type="Proteomes" id="UP001066276">
    <property type="component" value="Chromosome 8"/>
</dbReference>
<accession>A0AAV7NME2</accession>
<dbReference type="AlphaFoldDB" id="A0AAV7NME2"/>
<gene>
    <name evidence="1" type="ORF">NDU88_005425</name>
</gene>
<sequence length="84" mass="9197">MASARIGRTESAEPEVKMVNSGGGLEVAWTWRCKARGELAVVTWPRRLRSGRMLGSTLDDGVGHWWSSPVRQVPGRECSGPFEG</sequence>
<organism evidence="1 2">
    <name type="scientific">Pleurodeles waltl</name>
    <name type="common">Iberian ribbed newt</name>
    <dbReference type="NCBI Taxonomy" id="8319"/>
    <lineage>
        <taxon>Eukaryota</taxon>
        <taxon>Metazoa</taxon>
        <taxon>Chordata</taxon>
        <taxon>Craniata</taxon>
        <taxon>Vertebrata</taxon>
        <taxon>Euteleostomi</taxon>
        <taxon>Amphibia</taxon>
        <taxon>Batrachia</taxon>
        <taxon>Caudata</taxon>
        <taxon>Salamandroidea</taxon>
        <taxon>Salamandridae</taxon>
        <taxon>Pleurodelinae</taxon>
        <taxon>Pleurodeles</taxon>
    </lineage>
</organism>
<evidence type="ECO:0000313" key="1">
    <source>
        <dbReference type="EMBL" id="KAJ1117225.1"/>
    </source>
</evidence>
<keyword evidence="2" id="KW-1185">Reference proteome</keyword>
<name>A0AAV7NME2_PLEWA</name>
<dbReference type="EMBL" id="JANPWB010000012">
    <property type="protein sequence ID" value="KAJ1117225.1"/>
    <property type="molecule type" value="Genomic_DNA"/>
</dbReference>
<protein>
    <submittedName>
        <fullName evidence="1">Uncharacterized protein</fullName>
    </submittedName>
</protein>
<proteinExistence type="predicted"/>
<reference evidence="1" key="1">
    <citation type="journal article" date="2022" name="bioRxiv">
        <title>Sequencing and chromosome-scale assembly of the giantPleurodeles waltlgenome.</title>
        <authorList>
            <person name="Brown T."/>
            <person name="Elewa A."/>
            <person name="Iarovenko S."/>
            <person name="Subramanian E."/>
            <person name="Araus A.J."/>
            <person name="Petzold A."/>
            <person name="Susuki M."/>
            <person name="Suzuki K.-i.T."/>
            <person name="Hayashi T."/>
            <person name="Toyoda A."/>
            <person name="Oliveira C."/>
            <person name="Osipova E."/>
            <person name="Leigh N.D."/>
            <person name="Simon A."/>
            <person name="Yun M.H."/>
        </authorList>
    </citation>
    <scope>NUCLEOTIDE SEQUENCE</scope>
    <source>
        <strain evidence="1">20211129_DDA</strain>
        <tissue evidence="1">Liver</tissue>
    </source>
</reference>